<evidence type="ECO:0000256" key="1">
    <source>
        <dbReference type="SAM" id="Phobius"/>
    </source>
</evidence>
<keyword evidence="1" id="KW-0472">Membrane</keyword>
<dbReference type="SUPFAM" id="SSF48726">
    <property type="entry name" value="Immunoglobulin"/>
    <property type="match status" value="2"/>
</dbReference>
<dbReference type="SUPFAM" id="SSF49265">
    <property type="entry name" value="Fibronectin type III"/>
    <property type="match status" value="1"/>
</dbReference>
<reference evidence="3" key="2">
    <citation type="submission" date="2020-06" db="EMBL/GenBank/DDBJ databases">
        <authorList>
            <person name="Sheffer M."/>
        </authorList>
    </citation>
    <scope>NUCLEOTIDE SEQUENCE</scope>
</reference>
<dbReference type="SMART" id="SM00409">
    <property type="entry name" value="IG"/>
    <property type="match status" value="3"/>
</dbReference>
<sequence>MPTYTFIEGERAELPCDLNVSATEDEVSLVLWHRDESGSPLYSVDARDLPLPTATHFPAVHMESRAYFNSSASPAYLRIDGIKKDEEGVYRCRVEYRRARTETLDMMMLVIVPPREAIIMDEFGQHLHGVIGPYNEGSPVSLICEGEGGLCKIHSRNGDVTSTSSCSNVEMSDPSPSVRWFRGDELLDDTYYITPQGFARNEIHLPNLKRTDLLTTLTCEVFNTNLTAPVTSTVSLDMNWANCAGTNSEGRAVSDPVLLQVLYSPRCESVRSSVYGVGRTESVSVTCEVDAYPNVVNFTWVLVNADKHSPLPTAQFYSNGTKSVATVSPRAPQDYGVLQCWATNVIGQQKDPCSFRIIPAGVPEEPQNCQVTNRTSDCIYLDCESGEDGGLQQIFQLEVMNTDSDKFIANLTSRSSPNFIVCSLPPKESFILVVYAVNSKGRSKQVALHSSTLAGPAKEKEIGEEAEVLTAIFGIVIGTILVLALIIVIILLSIKLRSRRTVKARNYSPDVEKCEAHLMKECKEPCVTNSQGPDIIPEKSFFQERSETTAKTCDSEDDNNLSTIQGDARKYGEYQSVTFTEDPELISTPKKLRLLQEIEGDVEESGITVETPLISSIPSAVQQWTDHRKEGLRLSTPV</sequence>
<dbReference type="Gene3D" id="2.60.40.10">
    <property type="entry name" value="Immunoglobulins"/>
    <property type="match status" value="4"/>
</dbReference>
<gene>
    <name evidence="3" type="ORF">HNY73_016294</name>
</gene>
<feature type="domain" description="Ig-like" evidence="2">
    <location>
        <begin position="1"/>
        <end position="105"/>
    </location>
</feature>
<name>A0A8T0EJK5_ARGBR</name>
<feature type="domain" description="Ig-like" evidence="2">
    <location>
        <begin position="265"/>
        <end position="344"/>
    </location>
</feature>
<dbReference type="AlphaFoldDB" id="A0A8T0EJK5"/>
<feature type="domain" description="Ig-like" evidence="2">
    <location>
        <begin position="114"/>
        <end position="235"/>
    </location>
</feature>
<dbReference type="InterPro" id="IPR036116">
    <property type="entry name" value="FN3_sf"/>
</dbReference>
<feature type="transmembrane region" description="Helical" evidence="1">
    <location>
        <begin position="468"/>
        <end position="494"/>
    </location>
</feature>
<evidence type="ECO:0000259" key="2">
    <source>
        <dbReference type="PROSITE" id="PS50835"/>
    </source>
</evidence>
<dbReference type="InterPro" id="IPR007110">
    <property type="entry name" value="Ig-like_dom"/>
</dbReference>
<reference evidence="3" key="1">
    <citation type="journal article" date="2020" name="bioRxiv">
        <title>Chromosome-level reference genome of the European wasp spider Argiope bruennichi: a resource for studies on range expansion and evolutionary adaptation.</title>
        <authorList>
            <person name="Sheffer M.M."/>
            <person name="Hoppe A."/>
            <person name="Krehenwinkel H."/>
            <person name="Uhl G."/>
            <person name="Kuss A.W."/>
            <person name="Jensen L."/>
            <person name="Jensen C."/>
            <person name="Gillespie R.G."/>
            <person name="Hoff K.J."/>
            <person name="Prost S."/>
        </authorList>
    </citation>
    <scope>NUCLEOTIDE SEQUENCE</scope>
</reference>
<dbReference type="PROSITE" id="PS50835">
    <property type="entry name" value="IG_LIKE"/>
    <property type="match status" value="3"/>
</dbReference>
<dbReference type="InterPro" id="IPR003599">
    <property type="entry name" value="Ig_sub"/>
</dbReference>
<dbReference type="Proteomes" id="UP000807504">
    <property type="component" value="Unassembled WGS sequence"/>
</dbReference>
<dbReference type="InterPro" id="IPR036179">
    <property type="entry name" value="Ig-like_dom_sf"/>
</dbReference>
<dbReference type="EMBL" id="JABXBU010002227">
    <property type="protein sequence ID" value="KAF8773654.1"/>
    <property type="molecule type" value="Genomic_DNA"/>
</dbReference>
<protein>
    <submittedName>
        <fullName evidence="3">Nephrin like protein</fullName>
    </submittedName>
</protein>
<dbReference type="CDD" id="cd00096">
    <property type="entry name" value="Ig"/>
    <property type="match status" value="1"/>
</dbReference>
<organism evidence="3 4">
    <name type="scientific">Argiope bruennichi</name>
    <name type="common">Wasp spider</name>
    <name type="synonym">Aranea bruennichi</name>
    <dbReference type="NCBI Taxonomy" id="94029"/>
    <lineage>
        <taxon>Eukaryota</taxon>
        <taxon>Metazoa</taxon>
        <taxon>Ecdysozoa</taxon>
        <taxon>Arthropoda</taxon>
        <taxon>Chelicerata</taxon>
        <taxon>Arachnida</taxon>
        <taxon>Araneae</taxon>
        <taxon>Araneomorphae</taxon>
        <taxon>Entelegynae</taxon>
        <taxon>Araneoidea</taxon>
        <taxon>Araneidae</taxon>
        <taxon>Argiope</taxon>
    </lineage>
</organism>
<dbReference type="InterPro" id="IPR013783">
    <property type="entry name" value="Ig-like_fold"/>
</dbReference>
<dbReference type="PANTHER" id="PTHR23278:SF19">
    <property type="entry name" value="OBSCURIN"/>
    <property type="match status" value="1"/>
</dbReference>
<keyword evidence="1" id="KW-0812">Transmembrane</keyword>
<keyword evidence="1" id="KW-1133">Transmembrane helix</keyword>
<dbReference type="PANTHER" id="PTHR23278">
    <property type="entry name" value="SIDESTEP PROTEIN"/>
    <property type="match status" value="1"/>
</dbReference>
<accession>A0A8T0EJK5</accession>
<evidence type="ECO:0000313" key="3">
    <source>
        <dbReference type="EMBL" id="KAF8773654.1"/>
    </source>
</evidence>
<proteinExistence type="predicted"/>
<keyword evidence="4" id="KW-1185">Reference proteome</keyword>
<comment type="caution">
    <text evidence="3">The sequence shown here is derived from an EMBL/GenBank/DDBJ whole genome shotgun (WGS) entry which is preliminary data.</text>
</comment>
<evidence type="ECO:0000313" key="4">
    <source>
        <dbReference type="Proteomes" id="UP000807504"/>
    </source>
</evidence>